<protein>
    <submittedName>
        <fullName evidence="10">Capsule polysaccharide synthase (Glycosyltransferase family 2)</fullName>
    </submittedName>
</protein>
<feature type="transmembrane region" description="Helical" evidence="9">
    <location>
        <begin position="458"/>
        <end position="480"/>
    </location>
</feature>
<gene>
    <name evidence="10" type="ORF">CT0861_00181</name>
</gene>
<organism evidence="10 11">
    <name type="scientific">Colletotrichum tofieldiae</name>
    <dbReference type="NCBI Taxonomy" id="708197"/>
    <lineage>
        <taxon>Eukaryota</taxon>
        <taxon>Fungi</taxon>
        <taxon>Dikarya</taxon>
        <taxon>Ascomycota</taxon>
        <taxon>Pezizomycotina</taxon>
        <taxon>Sordariomycetes</taxon>
        <taxon>Hypocreomycetidae</taxon>
        <taxon>Glomerellales</taxon>
        <taxon>Glomerellaceae</taxon>
        <taxon>Colletotrichum</taxon>
        <taxon>Colletotrichum spaethianum species complex</taxon>
    </lineage>
</organism>
<reference evidence="10 11" key="1">
    <citation type="submission" date="2015-06" db="EMBL/GenBank/DDBJ databases">
        <title>Survival trade-offs in plant roots during colonization by closely related pathogenic and mutualistic fungi.</title>
        <authorList>
            <person name="Hacquard S."/>
            <person name="Kracher B."/>
            <person name="Hiruma K."/>
            <person name="Weinman A."/>
            <person name="Muench P."/>
            <person name="Garrido Oter R."/>
            <person name="Ver Loren van Themaat E."/>
            <person name="Dallerey J.-F."/>
            <person name="Damm U."/>
            <person name="Henrissat B."/>
            <person name="Lespinet O."/>
            <person name="Thon M."/>
            <person name="Kemen E."/>
            <person name="McHardy A.C."/>
            <person name="Schulze-Lefert P."/>
            <person name="O'Connell R.J."/>
        </authorList>
    </citation>
    <scope>NUCLEOTIDE SEQUENCE [LARGE SCALE GENOMIC DNA]</scope>
    <source>
        <strain evidence="10 11">0861</strain>
    </source>
</reference>
<dbReference type="PANTHER" id="PTHR47844:SF1">
    <property type="entry name" value="EXOSTOSIN-LIKE 2"/>
    <property type="match status" value="1"/>
</dbReference>
<evidence type="ECO:0000313" key="10">
    <source>
        <dbReference type="EMBL" id="KZL74054.1"/>
    </source>
</evidence>
<keyword evidence="4 9" id="KW-0812">Transmembrane</keyword>
<accession>A0A166V1I1</accession>
<dbReference type="GO" id="GO:0016020">
    <property type="term" value="C:membrane"/>
    <property type="evidence" value="ECO:0007669"/>
    <property type="project" value="UniProtKB-SubCell"/>
</dbReference>
<dbReference type="InterPro" id="IPR052427">
    <property type="entry name" value="Glycosyltrans_GT2/GT47"/>
</dbReference>
<evidence type="ECO:0000256" key="8">
    <source>
        <dbReference type="SAM" id="MobiDB-lite"/>
    </source>
</evidence>
<dbReference type="Proteomes" id="UP000076552">
    <property type="component" value="Unassembled WGS sequence"/>
</dbReference>
<dbReference type="Pfam" id="PF13641">
    <property type="entry name" value="Glyco_tranf_2_3"/>
    <property type="match status" value="1"/>
</dbReference>
<sequence length="512" mass="58683">MRPHQTEAQPTRPQAAHAAPSSDITSPGAFITAPLRFLWVLPTLVLFLFAWQLAGFCFKHYTSTSAAAFASNTPQYWTTVFISLFFLRYFRLGINIWGSWQYKATPLLHLPTWGRRDVTVILPTIDADNSKFDECILSILENRPASILIVTVGARMRARCEALAQVYRRNYPSTEIGVSAIPHPSKRRQVAHAVSQVRTEFTVLADDHVFWPSRNFIPSALAPFEDENTGIVATYKRVRRTTPGEWSIPSIVNLIGCFYLLRHNWELRASNAIDGGVFVVSGRTAVYRSKFLKSSGLMHRFCNERFFFGLFGGKQGLGPDDDNFLTREAYRYGWNVKFQQTEDCRIETSLGDESVTKFRGQLVRWARTTFRSNPCMLMRISHVSSWRMPFTYFAVYGAALFNFALFWDAALIASLSYSTWSDGLFSMNVGKLVLWILWSKTIKLWSHILRYPSDIPLLAFQVLFAYAHSVIKLWAFLTFYDCSWSGRNLNAVDADAEEFREYLDERFDFGTE</sequence>
<dbReference type="STRING" id="708197.A0A166V1I1"/>
<evidence type="ECO:0000256" key="2">
    <source>
        <dbReference type="ARBA" id="ARBA00022676"/>
    </source>
</evidence>
<evidence type="ECO:0000256" key="3">
    <source>
        <dbReference type="ARBA" id="ARBA00022679"/>
    </source>
</evidence>
<keyword evidence="6 9" id="KW-0472">Membrane</keyword>
<keyword evidence="7" id="KW-0325">Glycoprotein</keyword>
<proteinExistence type="predicted"/>
<dbReference type="SUPFAM" id="SSF53448">
    <property type="entry name" value="Nucleotide-diphospho-sugar transferases"/>
    <property type="match status" value="1"/>
</dbReference>
<feature type="region of interest" description="Disordered" evidence="8">
    <location>
        <begin position="1"/>
        <end position="23"/>
    </location>
</feature>
<feature type="transmembrane region" description="Helical" evidence="9">
    <location>
        <begin position="74"/>
        <end position="90"/>
    </location>
</feature>
<dbReference type="PANTHER" id="PTHR47844">
    <property type="entry name" value="SYNTHASE CPS1, PUTATIVE (AFU_ORTHOLOGUE AFUA_7G02500)-RELATED"/>
    <property type="match status" value="1"/>
</dbReference>
<keyword evidence="2" id="KW-0328">Glycosyltransferase</keyword>
<name>A0A166V1I1_9PEZI</name>
<feature type="compositionally biased region" description="Polar residues" evidence="8">
    <location>
        <begin position="1"/>
        <end position="12"/>
    </location>
</feature>
<evidence type="ECO:0000256" key="7">
    <source>
        <dbReference type="ARBA" id="ARBA00023180"/>
    </source>
</evidence>
<comment type="subcellular location">
    <subcellularLocation>
        <location evidence="1">Membrane</location>
    </subcellularLocation>
</comment>
<dbReference type="GO" id="GO:0016757">
    <property type="term" value="F:glycosyltransferase activity"/>
    <property type="evidence" value="ECO:0007669"/>
    <property type="project" value="UniProtKB-KW"/>
</dbReference>
<feature type="transmembrane region" description="Helical" evidence="9">
    <location>
        <begin position="37"/>
        <end position="54"/>
    </location>
</feature>
<evidence type="ECO:0000256" key="5">
    <source>
        <dbReference type="ARBA" id="ARBA00022989"/>
    </source>
</evidence>
<dbReference type="EMBL" id="LFIV01000037">
    <property type="protein sequence ID" value="KZL74054.1"/>
    <property type="molecule type" value="Genomic_DNA"/>
</dbReference>
<evidence type="ECO:0000256" key="1">
    <source>
        <dbReference type="ARBA" id="ARBA00004370"/>
    </source>
</evidence>
<comment type="caution">
    <text evidence="10">The sequence shown here is derived from an EMBL/GenBank/DDBJ whole genome shotgun (WGS) entry which is preliminary data.</text>
</comment>
<keyword evidence="11" id="KW-1185">Reference proteome</keyword>
<evidence type="ECO:0000313" key="11">
    <source>
        <dbReference type="Proteomes" id="UP000076552"/>
    </source>
</evidence>
<dbReference type="InterPro" id="IPR029044">
    <property type="entry name" value="Nucleotide-diphossugar_trans"/>
</dbReference>
<feature type="transmembrane region" description="Helical" evidence="9">
    <location>
        <begin position="386"/>
        <end position="407"/>
    </location>
</feature>
<evidence type="ECO:0000256" key="4">
    <source>
        <dbReference type="ARBA" id="ARBA00022692"/>
    </source>
</evidence>
<keyword evidence="5 9" id="KW-1133">Transmembrane helix</keyword>
<dbReference type="AlphaFoldDB" id="A0A166V1I1"/>
<evidence type="ECO:0000256" key="9">
    <source>
        <dbReference type="SAM" id="Phobius"/>
    </source>
</evidence>
<evidence type="ECO:0000256" key="6">
    <source>
        <dbReference type="ARBA" id="ARBA00023136"/>
    </source>
</evidence>
<keyword evidence="3 10" id="KW-0808">Transferase</keyword>